<protein>
    <recommendedName>
        <fullName evidence="6">Protein kinase domain-containing protein</fullName>
    </recommendedName>
</protein>
<dbReference type="GO" id="GO:0004674">
    <property type="term" value="F:protein serine/threonine kinase activity"/>
    <property type="evidence" value="ECO:0007669"/>
    <property type="project" value="UniProtKB-KW"/>
</dbReference>
<dbReference type="VEuPathDB" id="FungiDB:AeMF1_012080"/>
<keyword evidence="3" id="KW-0547">Nucleotide-binding</keyword>
<proteinExistence type="predicted"/>
<evidence type="ECO:0000256" key="5">
    <source>
        <dbReference type="ARBA" id="ARBA00022840"/>
    </source>
</evidence>
<keyword evidence="4" id="KW-0418">Kinase</keyword>
<evidence type="ECO:0000256" key="2">
    <source>
        <dbReference type="ARBA" id="ARBA00022679"/>
    </source>
</evidence>
<dbReference type="GO" id="GO:0005524">
    <property type="term" value="F:ATP binding"/>
    <property type="evidence" value="ECO:0007669"/>
    <property type="project" value="UniProtKB-KW"/>
</dbReference>
<dbReference type="Gene3D" id="1.10.510.10">
    <property type="entry name" value="Transferase(Phosphotransferase) domain 1"/>
    <property type="match status" value="2"/>
</dbReference>
<dbReference type="PANTHER" id="PTHR11584">
    <property type="entry name" value="SERINE/THREONINE PROTEIN KINASE"/>
    <property type="match status" value="1"/>
</dbReference>
<dbReference type="Proteomes" id="UP000481153">
    <property type="component" value="Unassembled WGS sequence"/>
</dbReference>
<evidence type="ECO:0000313" key="8">
    <source>
        <dbReference type="Proteomes" id="UP000481153"/>
    </source>
</evidence>
<evidence type="ECO:0000256" key="1">
    <source>
        <dbReference type="ARBA" id="ARBA00022527"/>
    </source>
</evidence>
<keyword evidence="5" id="KW-0067">ATP-binding</keyword>
<name>A0A6G0XWH7_9STRA</name>
<dbReference type="Pfam" id="PF00069">
    <property type="entry name" value="Pkinase"/>
    <property type="match status" value="1"/>
</dbReference>
<keyword evidence="1" id="KW-0723">Serine/threonine-protein kinase</keyword>
<reference evidence="7 8" key="1">
    <citation type="submission" date="2019-07" db="EMBL/GenBank/DDBJ databases">
        <title>Genomics analysis of Aphanomyces spp. identifies a new class of oomycete effector associated with host adaptation.</title>
        <authorList>
            <person name="Gaulin E."/>
        </authorList>
    </citation>
    <scope>NUCLEOTIDE SEQUENCE [LARGE SCALE GENOMIC DNA]</scope>
    <source>
        <strain evidence="7 8">ATCC 201684</strain>
    </source>
</reference>
<keyword evidence="8" id="KW-1185">Reference proteome</keyword>
<keyword evidence="2" id="KW-0808">Transferase</keyword>
<evidence type="ECO:0000256" key="3">
    <source>
        <dbReference type="ARBA" id="ARBA00022741"/>
    </source>
</evidence>
<dbReference type="EMBL" id="VJMJ01000005">
    <property type="protein sequence ID" value="KAF0744868.1"/>
    <property type="molecule type" value="Genomic_DNA"/>
</dbReference>
<accession>A0A6G0XWH7</accession>
<dbReference type="InterPro" id="IPR000719">
    <property type="entry name" value="Prot_kinase_dom"/>
</dbReference>
<dbReference type="SUPFAM" id="SSF56112">
    <property type="entry name" value="Protein kinase-like (PK-like)"/>
    <property type="match status" value="1"/>
</dbReference>
<dbReference type="PANTHER" id="PTHR11584:SF369">
    <property type="entry name" value="MITOGEN-ACTIVATED PROTEIN KINASE KINASE KINASE 19-RELATED"/>
    <property type="match status" value="1"/>
</dbReference>
<sequence>MGTAESVPSRPKLRDLILLRLHLALAQRQECLETWLLHEFQKHDPSNTGTIPRESLWLIAETNAKGKLRQDDCRRVADVFDLHANGRFHYMQFVWFVLPPGRMFTKEDKTIGTIGIYTVAKGTWDVGVLPITIKRLDVPLPAMALVEDTRNHIALLASLAHPNLLRYIGSSLTDSTLRVCQEWSEATAIRTILANFGRMSEPTIHRYVSQVVEGVLYLHERDILHRDIHGESVYIDVAGVAKLGEFGVGPILRAMTTSKPTDTIYTKFQMLYGTAVLNTPAVVPPIPDSISPAFRAFFLHCFETNPRNRATAEELSLHPFFQMVHDTNSMLSEVCSSLDVTMRRLKESIPGG</sequence>
<evidence type="ECO:0000259" key="6">
    <source>
        <dbReference type="PROSITE" id="PS50011"/>
    </source>
</evidence>
<gene>
    <name evidence="7" type="ORF">Ae201684_000701</name>
</gene>
<dbReference type="OrthoDB" id="74619at2759"/>
<dbReference type="InterPro" id="IPR011009">
    <property type="entry name" value="Kinase-like_dom_sf"/>
</dbReference>
<evidence type="ECO:0000256" key="4">
    <source>
        <dbReference type="ARBA" id="ARBA00022777"/>
    </source>
</evidence>
<dbReference type="PROSITE" id="PS50011">
    <property type="entry name" value="PROTEIN_KINASE_DOM"/>
    <property type="match status" value="1"/>
</dbReference>
<comment type="caution">
    <text evidence="7">The sequence shown here is derived from an EMBL/GenBank/DDBJ whole genome shotgun (WGS) entry which is preliminary data.</text>
</comment>
<dbReference type="InterPro" id="IPR011992">
    <property type="entry name" value="EF-hand-dom_pair"/>
</dbReference>
<dbReference type="SUPFAM" id="SSF47473">
    <property type="entry name" value="EF-hand"/>
    <property type="match status" value="1"/>
</dbReference>
<dbReference type="AlphaFoldDB" id="A0A6G0XWH7"/>
<feature type="domain" description="Protein kinase" evidence="6">
    <location>
        <begin position="105"/>
        <end position="352"/>
    </location>
</feature>
<organism evidence="7 8">
    <name type="scientific">Aphanomyces euteiches</name>
    <dbReference type="NCBI Taxonomy" id="100861"/>
    <lineage>
        <taxon>Eukaryota</taxon>
        <taxon>Sar</taxon>
        <taxon>Stramenopiles</taxon>
        <taxon>Oomycota</taxon>
        <taxon>Saprolegniomycetes</taxon>
        <taxon>Saprolegniales</taxon>
        <taxon>Verrucalvaceae</taxon>
        <taxon>Aphanomyces</taxon>
    </lineage>
</organism>
<evidence type="ECO:0000313" key="7">
    <source>
        <dbReference type="EMBL" id="KAF0744868.1"/>
    </source>
</evidence>